<keyword evidence="12" id="KW-0004">4Fe-4S</keyword>
<evidence type="ECO:0000256" key="2">
    <source>
        <dbReference type="ARBA" id="ARBA00002234"/>
    </source>
</evidence>
<keyword evidence="7 12" id="KW-0547">Nucleotide-binding</keyword>
<dbReference type="CDD" id="cd02040">
    <property type="entry name" value="NifH"/>
    <property type="match status" value="1"/>
</dbReference>
<evidence type="ECO:0000313" key="13">
    <source>
        <dbReference type="EMBL" id="SDG29715.1"/>
    </source>
</evidence>
<evidence type="ECO:0000256" key="8">
    <source>
        <dbReference type="ARBA" id="ARBA00022840"/>
    </source>
</evidence>
<dbReference type="PROSITE" id="PS00692">
    <property type="entry name" value="NIFH_FRXC_2"/>
    <property type="match status" value="1"/>
</dbReference>
<gene>
    <name evidence="13" type="ORF">SAMN05443529_10281</name>
</gene>
<evidence type="ECO:0000256" key="4">
    <source>
        <dbReference type="ARBA" id="ARBA00011738"/>
    </source>
</evidence>
<dbReference type="InterPro" id="IPR030655">
    <property type="entry name" value="NifH/chlL_CS"/>
</dbReference>
<evidence type="ECO:0000256" key="5">
    <source>
        <dbReference type="ARBA" id="ARBA00012773"/>
    </source>
</evidence>
<dbReference type="STRING" id="1121419.SAMN05443529_10281"/>
<sequence length="283" mass="30884">MKVPEKQRCLKIAFYGKGGIGKSTVAANISAALALQGVKTLHIGCDPKADSTRCLLGRKIPTVLQQLQAKQLGITRRDIVFSGFGGVECIEAGGPEAGIGCAGRGIITMMEELQYLEIWGEAWETVIYDVLGDVVCGGFSVPMREGYADTIYIVTSSEFMSVYAANNIMKAISRSQETRPVILGGLIHNCRNPESSRTAVEQFAMLTGTRVVADVPFSREIAFSELEGKTVLEKFPDSKAACYFKDLAVVITEHQGYRPVKALEDDELEKFSHYMLKLELGKG</sequence>
<organism evidence="13 14">
    <name type="scientific">Desulfosporosinus hippei DSM 8344</name>
    <dbReference type="NCBI Taxonomy" id="1121419"/>
    <lineage>
        <taxon>Bacteria</taxon>
        <taxon>Bacillati</taxon>
        <taxon>Bacillota</taxon>
        <taxon>Clostridia</taxon>
        <taxon>Eubacteriales</taxon>
        <taxon>Desulfitobacteriaceae</taxon>
        <taxon>Desulfosporosinus</taxon>
    </lineage>
</organism>
<evidence type="ECO:0000256" key="3">
    <source>
        <dbReference type="ARBA" id="ARBA00005504"/>
    </source>
</evidence>
<evidence type="ECO:0000256" key="1">
    <source>
        <dbReference type="ARBA" id="ARBA00001966"/>
    </source>
</evidence>
<comment type="cofactor">
    <cofactor evidence="1">
        <name>[4Fe-4S] cluster</name>
        <dbReference type="ChEBI" id="CHEBI:49883"/>
    </cofactor>
</comment>
<dbReference type="PROSITE" id="PS00746">
    <property type="entry name" value="NIFH_FRXC_1"/>
    <property type="match status" value="1"/>
</dbReference>
<dbReference type="GO" id="GO:0051539">
    <property type="term" value="F:4 iron, 4 sulfur cluster binding"/>
    <property type="evidence" value="ECO:0007669"/>
    <property type="project" value="UniProtKB-KW"/>
</dbReference>
<dbReference type="AlphaFoldDB" id="A0A1G7T365"/>
<dbReference type="InterPro" id="IPR027417">
    <property type="entry name" value="P-loop_NTPase"/>
</dbReference>
<dbReference type="EMBL" id="FNCP01000002">
    <property type="protein sequence ID" value="SDG29715.1"/>
    <property type="molecule type" value="Genomic_DNA"/>
</dbReference>
<dbReference type="Pfam" id="PF00142">
    <property type="entry name" value="Fer4_NifH"/>
    <property type="match status" value="1"/>
</dbReference>
<keyword evidence="6 12" id="KW-0479">Metal-binding</keyword>
<protein>
    <recommendedName>
        <fullName evidence="5">nitrogenase</fullName>
        <ecNumber evidence="5">1.18.6.1</ecNumber>
    </recommendedName>
</protein>
<keyword evidence="12" id="KW-0560">Oxidoreductase</keyword>
<keyword evidence="14" id="KW-1185">Reference proteome</keyword>
<dbReference type="PROSITE" id="PS51026">
    <property type="entry name" value="NIFH_FRXC_3"/>
    <property type="match status" value="1"/>
</dbReference>
<dbReference type="PANTHER" id="PTHR42864">
    <property type="entry name" value="LIGHT-INDEPENDENT PROTOCHLOROPHYLLIDE REDUCTASE IRON-SULFUR ATP-BINDING PROTEIN"/>
    <property type="match status" value="1"/>
</dbReference>
<proteinExistence type="inferred from homology"/>
<dbReference type="PIRSF" id="PIRSF000363">
    <property type="entry name" value="Nitrogenase_iron"/>
    <property type="match status" value="1"/>
</dbReference>
<keyword evidence="9 12" id="KW-0408">Iron</keyword>
<comment type="function">
    <text evidence="2">The key enzymatic reactions in nitrogen fixation are catalyzed by the nitrogenase complex, which has 2 components: the iron protein and the molybdenum-iron protein.</text>
</comment>
<comment type="catalytic activity">
    <reaction evidence="11">
        <text>N2 + 8 reduced [2Fe-2S]-[ferredoxin] + 16 ATP + 16 H2O = H2 + 8 oxidized [2Fe-2S]-[ferredoxin] + 2 NH4(+) + 16 ADP + 16 phosphate + 6 H(+)</text>
        <dbReference type="Rhea" id="RHEA:21448"/>
        <dbReference type="Rhea" id="RHEA-COMP:10000"/>
        <dbReference type="Rhea" id="RHEA-COMP:10001"/>
        <dbReference type="ChEBI" id="CHEBI:15377"/>
        <dbReference type="ChEBI" id="CHEBI:15378"/>
        <dbReference type="ChEBI" id="CHEBI:17997"/>
        <dbReference type="ChEBI" id="CHEBI:18276"/>
        <dbReference type="ChEBI" id="CHEBI:28938"/>
        <dbReference type="ChEBI" id="CHEBI:30616"/>
        <dbReference type="ChEBI" id="CHEBI:33737"/>
        <dbReference type="ChEBI" id="CHEBI:33738"/>
        <dbReference type="ChEBI" id="CHEBI:43474"/>
        <dbReference type="ChEBI" id="CHEBI:456216"/>
        <dbReference type="EC" id="1.18.6.1"/>
    </reaction>
</comment>
<dbReference type="GO" id="GO:0005524">
    <property type="term" value="F:ATP binding"/>
    <property type="evidence" value="ECO:0007669"/>
    <property type="project" value="UniProtKB-KW"/>
</dbReference>
<keyword evidence="8 12" id="KW-0067">ATP-binding</keyword>
<evidence type="ECO:0000256" key="11">
    <source>
        <dbReference type="ARBA" id="ARBA00047967"/>
    </source>
</evidence>
<dbReference type="PRINTS" id="PR00091">
    <property type="entry name" value="NITROGNASEII"/>
</dbReference>
<comment type="similarity">
    <text evidence="3 12">Belongs to the NifH/BchL/ChlL family.</text>
</comment>
<dbReference type="GO" id="GO:0046872">
    <property type="term" value="F:metal ion binding"/>
    <property type="evidence" value="ECO:0007669"/>
    <property type="project" value="UniProtKB-KW"/>
</dbReference>
<dbReference type="PANTHER" id="PTHR42864:SF2">
    <property type="entry name" value="LIGHT-INDEPENDENT PROTOCHLOROPHYLLIDE REDUCTASE IRON-SULFUR ATP-BINDING PROTEIN"/>
    <property type="match status" value="1"/>
</dbReference>
<evidence type="ECO:0000256" key="12">
    <source>
        <dbReference type="RuleBase" id="RU003688"/>
    </source>
</evidence>
<dbReference type="Gene3D" id="3.40.50.300">
    <property type="entry name" value="P-loop containing nucleotide triphosphate hydrolases"/>
    <property type="match status" value="1"/>
</dbReference>
<reference evidence="14" key="1">
    <citation type="submission" date="2016-10" db="EMBL/GenBank/DDBJ databases">
        <authorList>
            <person name="Varghese N."/>
            <person name="Submissions S."/>
        </authorList>
    </citation>
    <scope>NUCLEOTIDE SEQUENCE [LARGE SCALE GENOMIC DNA]</scope>
    <source>
        <strain evidence="14">DSM 8344</strain>
    </source>
</reference>
<dbReference type="Proteomes" id="UP000198656">
    <property type="component" value="Unassembled WGS sequence"/>
</dbReference>
<dbReference type="GO" id="GO:0016163">
    <property type="term" value="F:nitrogenase activity"/>
    <property type="evidence" value="ECO:0007669"/>
    <property type="project" value="UniProtKB-EC"/>
</dbReference>
<name>A0A1G7T365_9FIRM</name>
<evidence type="ECO:0000256" key="9">
    <source>
        <dbReference type="ARBA" id="ARBA00023004"/>
    </source>
</evidence>
<dbReference type="SUPFAM" id="SSF52540">
    <property type="entry name" value="P-loop containing nucleoside triphosphate hydrolases"/>
    <property type="match status" value="1"/>
</dbReference>
<dbReference type="InterPro" id="IPR000392">
    <property type="entry name" value="NifH/frxC"/>
</dbReference>
<dbReference type="EC" id="1.18.6.1" evidence="5"/>
<evidence type="ECO:0000313" key="14">
    <source>
        <dbReference type="Proteomes" id="UP000198656"/>
    </source>
</evidence>
<keyword evidence="10 12" id="KW-0411">Iron-sulfur</keyword>
<accession>A0A1G7T365</accession>
<evidence type="ECO:0000256" key="7">
    <source>
        <dbReference type="ARBA" id="ARBA00022741"/>
    </source>
</evidence>
<evidence type="ECO:0000256" key="10">
    <source>
        <dbReference type="ARBA" id="ARBA00023014"/>
    </source>
</evidence>
<comment type="subunit">
    <text evidence="4">Homodimer.</text>
</comment>
<evidence type="ECO:0000256" key="6">
    <source>
        <dbReference type="ARBA" id="ARBA00022723"/>
    </source>
</evidence>